<dbReference type="CDD" id="cd00156">
    <property type="entry name" value="REC"/>
    <property type="match status" value="1"/>
</dbReference>
<sequence length="1064" mass="120957">MTPIDRPWRLLLVDDDEDDYIITRDLLRDSAQAIVLDWCSDFQEGLSALLREKHDLYLIDYRIGAESGLELLRQAVQAGVSRPVILLTGQGDMHLEASAIEQGAADYLVKGRFDAEQLVRSVRYAIDRSLATARIAESEARYRLLFDANPEPMWVFSRQTLSFLAVNQATSRFFGYSQAELLGMSILEVRSEAERSRFLDYFESYLSVRVFDSSAGVWTYRHKSGREVLAEILVHDFEFDQQPCYLVLAIDVTEKQAAREQARKREHAFRQLLNDTRDAVLVISSHGEVCFANPAAEAMLQLKLQELQQWELPLPPHNDRLIEWSLPLSAGGFVDVEIHSSETDWEGEPARLLTLRDITDRKTAERQLRLLQRSLEASYNGVVIVDAQASDMPIIYANPAFERITGYPPTEVVGKNCRFLQGPDRDPLRSEEIRRGLSQARDVHVVVRNFRRDGQAFWNDLYISPIFDERGVVSHFVGVQNDISERKRFEEELSFNGSHDLLTGLPNRALLEDRLRQGCKICQRYHRRLAVLFIDLDGFKPINDSIGHGFGDLLLVEVAKRMSAQVRPGDTVARMGGDEFIVLLPDLAVEDDVVPIADRLIDAISQPYRIQEIDLHVTASIGITLSDGTLEQPLQLIQQADLAMYKAKQEGRNNYQWYTNDLNLRVSERVSLRNELQKALDSGALELYYQPQVDSRSGRVVGLEALLRWFHPTLGYIPPTTFIPVAEDTGQIIPLSAWVLDTACRQIRLLIDKGMAGPSVAVNVSPVHFLRSNFVESIQAVLEKYELEAHVLELEITETVLLNNPEKAIETLRQVKDLGVGIAIDDFGTGFSSLNYLKRLPIDKVKIDRSFIQEIISDRDDAAITQGIISMAHHLRLIVIAEGVETEPQCAFLRKSQCDQFQGYYFAKPMPFAEIEQYLRQRMLVREPITASVSEEPVQTVLLLDDEENILRALARVLRRDGYRILMATRAQDAFELLAKHDVQVILSDQRMPEMNGTEFLSRVKGLYPNTVRIVLSGYTDLKSVTEAINEGAIYKFLTKPWDDDLLRKDVAQAFRELKLDQAR</sequence>
<feature type="domain" description="PAC" evidence="9">
    <location>
        <begin position="441"/>
        <end position="495"/>
    </location>
</feature>
<evidence type="ECO:0000256" key="6">
    <source>
        <dbReference type="PROSITE-ProRule" id="PRU00169"/>
    </source>
</evidence>
<dbReference type="Pfam" id="PF00989">
    <property type="entry name" value="PAS"/>
    <property type="match status" value="1"/>
</dbReference>
<dbReference type="GO" id="GO:0071732">
    <property type="term" value="P:cellular response to nitric oxide"/>
    <property type="evidence" value="ECO:0007669"/>
    <property type="project" value="UniProtKB-ARBA"/>
</dbReference>
<evidence type="ECO:0000256" key="4">
    <source>
        <dbReference type="ARBA" id="ARBA00022636"/>
    </source>
</evidence>
<dbReference type="SUPFAM" id="SSF141868">
    <property type="entry name" value="EAL domain-like"/>
    <property type="match status" value="1"/>
</dbReference>
<dbReference type="NCBIfam" id="TIGR00229">
    <property type="entry name" value="sensory_box"/>
    <property type="match status" value="2"/>
</dbReference>
<dbReference type="EC" id="3.1.4.52" evidence="3"/>
<dbReference type="Pfam" id="PF13188">
    <property type="entry name" value="PAS_8"/>
    <property type="match status" value="1"/>
</dbReference>
<dbReference type="NCBIfam" id="TIGR00254">
    <property type="entry name" value="GGDEF"/>
    <property type="match status" value="1"/>
</dbReference>
<evidence type="ECO:0000313" key="12">
    <source>
        <dbReference type="EMBL" id="EWC39885.1"/>
    </source>
</evidence>
<dbReference type="CDD" id="cd01948">
    <property type="entry name" value="EAL"/>
    <property type="match status" value="1"/>
</dbReference>
<comment type="catalytic activity">
    <reaction evidence="5">
        <text>3',3'-c-di-GMP + H2O = 5'-phosphoguanylyl(3'-&gt;5')guanosine + H(+)</text>
        <dbReference type="Rhea" id="RHEA:24902"/>
        <dbReference type="ChEBI" id="CHEBI:15377"/>
        <dbReference type="ChEBI" id="CHEBI:15378"/>
        <dbReference type="ChEBI" id="CHEBI:58754"/>
        <dbReference type="ChEBI" id="CHEBI:58805"/>
        <dbReference type="EC" id="3.1.4.52"/>
    </reaction>
    <physiologicalReaction direction="left-to-right" evidence="5">
        <dbReference type="Rhea" id="RHEA:24903"/>
    </physiologicalReaction>
</comment>
<comment type="subcellular location">
    <subcellularLocation>
        <location evidence="2">Cell inner membrane</location>
    </subcellularLocation>
</comment>
<comment type="cofactor">
    <cofactor evidence="1">
        <name>Mg(2+)</name>
        <dbReference type="ChEBI" id="CHEBI:18420"/>
    </cofactor>
</comment>
<dbReference type="Gene3D" id="3.30.70.270">
    <property type="match status" value="1"/>
</dbReference>
<dbReference type="CDD" id="cd17569">
    <property type="entry name" value="REC_HupR-like"/>
    <property type="match status" value="1"/>
</dbReference>
<evidence type="ECO:0000256" key="3">
    <source>
        <dbReference type="ARBA" id="ARBA00012282"/>
    </source>
</evidence>
<evidence type="ECO:0000259" key="11">
    <source>
        <dbReference type="PROSITE" id="PS50887"/>
    </source>
</evidence>
<proteinExistence type="predicted"/>
<dbReference type="InterPro" id="IPR001610">
    <property type="entry name" value="PAC"/>
</dbReference>
<dbReference type="InterPro" id="IPR000160">
    <property type="entry name" value="GGDEF_dom"/>
</dbReference>
<dbReference type="SMART" id="SM00091">
    <property type="entry name" value="PAS"/>
    <property type="match status" value="3"/>
</dbReference>
<dbReference type="Proteomes" id="UP000026923">
    <property type="component" value="Unassembled WGS sequence"/>
</dbReference>
<dbReference type="Pfam" id="PF13426">
    <property type="entry name" value="PAS_9"/>
    <property type="match status" value="1"/>
</dbReference>
<feature type="domain" description="EAL" evidence="10">
    <location>
        <begin position="669"/>
        <end position="923"/>
    </location>
</feature>
<dbReference type="SUPFAM" id="SSF55785">
    <property type="entry name" value="PYP-like sensor domain (PAS domain)"/>
    <property type="match status" value="3"/>
</dbReference>
<dbReference type="InterPro" id="IPR035965">
    <property type="entry name" value="PAS-like_dom_sf"/>
</dbReference>
<keyword evidence="4" id="KW-0973">c-di-GMP</keyword>
<dbReference type="eggNOG" id="COG5001">
    <property type="taxonomic scope" value="Bacteria"/>
</dbReference>
<evidence type="ECO:0000259" key="9">
    <source>
        <dbReference type="PROSITE" id="PS50113"/>
    </source>
</evidence>
<dbReference type="Gene3D" id="3.40.50.2300">
    <property type="match status" value="2"/>
</dbReference>
<dbReference type="InterPro" id="IPR043128">
    <property type="entry name" value="Rev_trsase/Diguanyl_cyclase"/>
</dbReference>
<dbReference type="InterPro" id="IPR000700">
    <property type="entry name" value="PAS-assoc_C"/>
</dbReference>
<dbReference type="InterPro" id="IPR035919">
    <property type="entry name" value="EAL_sf"/>
</dbReference>
<dbReference type="FunFam" id="3.30.70.270:FF:000001">
    <property type="entry name" value="Diguanylate cyclase domain protein"/>
    <property type="match status" value="1"/>
</dbReference>
<gene>
    <name evidence="12" type="ORF">B597_017625</name>
</gene>
<dbReference type="GO" id="GO:0000160">
    <property type="term" value="P:phosphorelay signal transduction system"/>
    <property type="evidence" value="ECO:0007669"/>
    <property type="project" value="InterPro"/>
</dbReference>
<dbReference type="GO" id="GO:0071111">
    <property type="term" value="F:cyclic-guanylate-specific phosphodiesterase activity"/>
    <property type="evidence" value="ECO:0007669"/>
    <property type="project" value="UniProtKB-EC"/>
</dbReference>
<dbReference type="SUPFAM" id="SSF52172">
    <property type="entry name" value="CheY-like"/>
    <property type="match status" value="2"/>
</dbReference>
<reference evidence="12 13" key="1">
    <citation type="journal article" date="2013" name="Genome Announc.">
        <title>Draft Genome of the Nitrogen-Fixing Bacterium Pseudomonas stutzeri Strain KOS6 Isolated from Industrial Hydrocarbon Sludge.</title>
        <authorList>
            <person name="Grigoryeva T.V."/>
            <person name="Laikov A.V."/>
            <person name="Naumova R.P."/>
            <person name="Manolov A.I."/>
            <person name="Larin A.K."/>
            <person name="Karpova I.Y."/>
            <person name="Semashko T.A."/>
            <person name="Alexeev D.G."/>
            <person name="Kostryukova E.S."/>
            <person name="Muller R."/>
            <person name="Govorun V.M."/>
        </authorList>
    </citation>
    <scope>NUCLEOTIDE SEQUENCE [LARGE SCALE GENOMIC DNA]</scope>
    <source>
        <strain evidence="12 13">KOS6</strain>
    </source>
</reference>
<dbReference type="PROSITE" id="PS50887">
    <property type="entry name" value="GGDEF"/>
    <property type="match status" value="1"/>
</dbReference>
<feature type="domain" description="Response regulatory" evidence="7">
    <location>
        <begin position="940"/>
        <end position="1055"/>
    </location>
</feature>
<dbReference type="SUPFAM" id="SSF55073">
    <property type="entry name" value="Nucleotide cyclase"/>
    <property type="match status" value="1"/>
</dbReference>
<dbReference type="InterPro" id="IPR001789">
    <property type="entry name" value="Sig_transdc_resp-reg_receiver"/>
</dbReference>
<dbReference type="OrthoDB" id="9804951at2"/>
<organism evidence="12 13">
    <name type="scientific">Stutzerimonas stutzeri KOS6</name>
    <dbReference type="NCBI Taxonomy" id="1218352"/>
    <lineage>
        <taxon>Bacteria</taxon>
        <taxon>Pseudomonadati</taxon>
        <taxon>Pseudomonadota</taxon>
        <taxon>Gammaproteobacteria</taxon>
        <taxon>Pseudomonadales</taxon>
        <taxon>Pseudomonadaceae</taxon>
        <taxon>Stutzerimonas</taxon>
    </lineage>
</organism>
<dbReference type="SMART" id="SM00448">
    <property type="entry name" value="REC"/>
    <property type="match status" value="2"/>
</dbReference>
<feature type="modified residue" description="4-aspartylphosphate" evidence="6">
    <location>
        <position position="60"/>
    </location>
</feature>
<dbReference type="PROSITE" id="PS50883">
    <property type="entry name" value="EAL"/>
    <property type="match status" value="1"/>
</dbReference>
<dbReference type="AlphaFoldDB" id="A0A061JNJ7"/>
<dbReference type="Gene3D" id="3.20.20.450">
    <property type="entry name" value="EAL domain"/>
    <property type="match status" value="1"/>
</dbReference>
<feature type="domain" description="PAS" evidence="8">
    <location>
        <begin position="265"/>
        <end position="307"/>
    </location>
</feature>
<protein>
    <recommendedName>
        <fullName evidence="3">cyclic-guanylate-specific phosphodiesterase</fullName>
        <ecNumber evidence="3">3.1.4.52</ecNumber>
    </recommendedName>
</protein>
<evidence type="ECO:0000259" key="10">
    <source>
        <dbReference type="PROSITE" id="PS50883"/>
    </source>
</evidence>
<evidence type="ECO:0000259" key="8">
    <source>
        <dbReference type="PROSITE" id="PS50112"/>
    </source>
</evidence>
<dbReference type="Pfam" id="PF00072">
    <property type="entry name" value="Response_reg"/>
    <property type="match status" value="2"/>
</dbReference>
<dbReference type="GO" id="GO:0005886">
    <property type="term" value="C:plasma membrane"/>
    <property type="evidence" value="ECO:0007669"/>
    <property type="project" value="UniProtKB-SubCell"/>
</dbReference>
<dbReference type="PROSITE" id="PS50112">
    <property type="entry name" value="PAS"/>
    <property type="match status" value="3"/>
</dbReference>
<feature type="domain" description="PAS" evidence="8">
    <location>
        <begin position="138"/>
        <end position="209"/>
    </location>
</feature>
<dbReference type="InterPro" id="IPR052155">
    <property type="entry name" value="Biofilm_reg_signaling"/>
</dbReference>
<name>A0A061JNJ7_STUST</name>
<dbReference type="HOGENOM" id="CLU_000445_70_20_6"/>
<dbReference type="PROSITE" id="PS50110">
    <property type="entry name" value="RESPONSE_REGULATORY"/>
    <property type="match status" value="2"/>
</dbReference>
<dbReference type="InterPro" id="IPR011006">
    <property type="entry name" value="CheY-like_superfamily"/>
</dbReference>
<dbReference type="SMART" id="SM00052">
    <property type="entry name" value="EAL"/>
    <property type="match status" value="1"/>
</dbReference>
<dbReference type="Pfam" id="PF00990">
    <property type="entry name" value="GGDEF"/>
    <property type="match status" value="1"/>
</dbReference>
<dbReference type="InterPro" id="IPR000014">
    <property type="entry name" value="PAS"/>
</dbReference>
<feature type="domain" description="Response regulatory" evidence="7">
    <location>
        <begin position="9"/>
        <end position="125"/>
    </location>
</feature>
<dbReference type="InterPro" id="IPR029787">
    <property type="entry name" value="Nucleotide_cyclase"/>
</dbReference>
<dbReference type="CDD" id="cd00130">
    <property type="entry name" value="PAS"/>
    <property type="match status" value="2"/>
</dbReference>
<dbReference type="RefSeq" id="WP_003296418.1">
    <property type="nucleotide sequence ID" value="NZ_KK020676.1"/>
</dbReference>
<feature type="domain" description="GGDEF" evidence="11">
    <location>
        <begin position="527"/>
        <end position="660"/>
    </location>
</feature>
<dbReference type="PROSITE" id="PS50113">
    <property type="entry name" value="PAC"/>
    <property type="match status" value="1"/>
</dbReference>
<evidence type="ECO:0000313" key="13">
    <source>
        <dbReference type="Proteomes" id="UP000026923"/>
    </source>
</evidence>
<dbReference type="EMBL" id="AMCZ02000028">
    <property type="protein sequence ID" value="EWC39885.1"/>
    <property type="molecule type" value="Genomic_DNA"/>
</dbReference>
<dbReference type="SMART" id="SM00267">
    <property type="entry name" value="GGDEF"/>
    <property type="match status" value="1"/>
</dbReference>
<dbReference type="GO" id="GO:0006355">
    <property type="term" value="P:regulation of DNA-templated transcription"/>
    <property type="evidence" value="ECO:0007669"/>
    <property type="project" value="InterPro"/>
</dbReference>
<dbReference type="InterPro" id="IPR001633">
    <property type="entry name" value="EAL_dom"/>
</dbReference>
<dbReference type="Gene3D" id="3.30.450.20">
    <property type="entry name" value="PAS domain"/>
    <property type="match status" value="3"/>
</dbReference>
<feature type="modified residue" description="4-aspartylphosphate" evidence="6">
    <location>
        <position position="989"/>
    </location>
</feature>
<dbReference type="SMART" id="SM00086">
    <property type="entry name" value="PAC"/>
    <property type="match status" value="3"/>
</dbReference>
<dbReference type="CDD" id="cd01949">
    <property type="entry name" value="GGDEF"/>
    <property type="match status" value="1"/>
</dbReference>
<feature type="domain" description="PAS" evidence="8">
    <location>
        <begin position="367"/>
        <end position="440"/>
    </location>
</feature>
<comment type="caution">
    <text evidence="12">The sequence shown here is derived from an EMBL/GenBank/DDBJ whole genome shotgun (WGS) entry which is preliminary data.</text>
</comment>
<dbReference type="FunFam" id="3.20.20.450:FF:000001">
    <property type="entry name" value="Cyclic di-GMP phosphodiesterase yahA"/>
    <property type="match status" value="1"/>
</dbReference>
<accession>A0A061JNJ7</accession>
<dbReference type="InterPro" id="IPR013767">
    <property type="entry name" value="PAS_fold"/>
</dbReference>
<dbReference type="Pfam" id="PF00563">
    <property type="entry name" value="EAL"/>
    <property type="match status" value="1"/>
</dbReference>
<dbReference type="PANTHER" id="PTHR44757:SF2">
    <property type="entry name" value="BIOFILM ARCHITECTURE MAINTENANCE PROTEIN MBAA"/>
    <property type="match status" value="1"/>
</dbReference>
<evidence type="ECO:0000256" key="2">
    <source>
        <dbReference type="ARBA" id="ARBA00004533"/>
    </source>
</evidence>
<keyword evidence="6" id="KW-0597">Phosphoprotein</keyword>
<evidence type="ECO:0000259" key="7">
    <source>
        <dbReference type="PROSITE" id="PS50110"/>
    </source>
</evidence>
<evidence type="ECO:0000256" key="5">
    <source>
        <dbReference type="ARBA" id="ARBA00051114"/>
    </source>
</evidence>
<evidence type="ECO:0000256" key="1">
    <source>
        <dbReference type="ARBA" id="ARBA00001946"/>
    </source>
</evidence>
<dbReference type="PANTHER" id="PTHR44757">
    <property type="entry name" value="DIGUANYLATE CYCLASE DGCP"/>
    <property type="match status" value="1"/>
</dbReference>